<evidence type="ECO:0000313" key="4">
    <source>
        <dbReference type="Proteomes" id="UP001334084"/>
    </source>
</evidence>
<reference evidence="3" key="1">
    <citation type="journal article" date="2024" name="BMC Genomics">
        <title>Functional annotation of a divergent genome using sequence and structure-based similarity.</title>
        <authorList>
            <person name="Svedberg D."/>
            <person name="Winiger R.R."/>
            <person name="Berg A."/>
            <person name="Sharma H."/>
            <person name="Tellgren-Roth C."/>
            <person name="Debrunner-Vossbrinck B.A."/>
            <person name="Vossbrinck C.R."/>
            <person name="Barandun J."/>
        </authorList>
    </citation>
    <scope>NUCLEOTIDE SEQUENCE</scope>
    <source>
        <strain evidence="3">Illinois isolate</strain>
    </source>
</reference>
<organism evidence="3 4">
    <name type="scientific">Vairimorpha necatrix</name>
    <dbReference type="NCBI Taxonomy" id="6039"/>
    <lineage>
        <taxon>Eukaryota</taxon>
        <taxon>Fungi</taxon>
        <taxon>Fungi incertae sedis</taxon>
        <taxon>Microsporidia</taxon>
        <taxon>Nosematidae</taxon>
        <taxon>Vairimorpha</taxon>
    </lineage>
</organism>
<dbReference type="Proteomes" id="UP001334084">
    <property type="component" value="Chromosome 9"/>
</dbReference>
<dbReference type="KEGG" id="vnx:VNE69_09187"/>
<dbReference type="EMBL" id="CP142734">
    <property type="protein sequence ID" value="WUR04635.1"/>
    <property type="molecule type" value="Genomic_DNA"/>
</dbReference>
<keyword evidence="4" id="KW-1185">Reference proteome</keyword>
<feature type="coiled-coil region" evidence="1">
    <location>
        <begin position="113"/>
        <end position="140"/>
    </location>
</feature>
<dbReference type="GeneID" id="90542466"/>
<evidence type="ECO:0000313" key="3">
    <source>
        <dbReference type="EMBL" id="WUR04635.1"/>
    </source>
</evidence>
<dbReference type="AlphaFoldDB" id="A0AAX4JF51"/>
<evidence type="ECO:0000256" key="2">
    <source>
        <dbReference type="SAM" id="MobiDB-lite"/>
    </source>
</evidence>
<proteinExistence type="predicted"/>
<keyword evidence="1" id="KW-0175">Coiled coil</keyword>
<accession>A0AAX4JF51</accession>
<name>A0AAX4JF51_9MICR</name>
<dbReference type="RefSeq" id="XP_065330780.1">
    <property type="nucleotide sequence ID" value="XM_065474708.1"/>
</dbReference>
<feature type="region of interest" description="Disordered" evidence="2">
    <location>
        <begin position="253"/>
        <end position="278"/>
    </location>
</feature>
<protein>
    <submittedName>
        <fullName evidence="3">SP-containing protein</fullName>
    </submittedName>
</protein>
<gene>
    <name evidence="3" type="ORF">VNE69_09187</name>
</gene>
<sequence length="307" mass="33334">MIDFLFIIFISKNIAQTHASIEGSHIVHESTNNNGSGQGSTAVNHNLGNTGIKAMVITEDVLHKGDGKAYTSIPVLSNALQTGTAKSVDQQIVELQVSALESEKESLDASRRASLQKTKLKQVEAEEKRAKANLLKKKKAEIDAILHSPKEELVKPIMPIIAVTPHTFGFAVHDEYELKRLNDLRQAALVEGDMQKKNALLHERPNNESPMESLVEDPELVKKFYENAPVNKTSAVVDPSKGRFSIINDNKKASSAGGAHSVSHGHGTGLVSGSTSSGHIHVPISTSDGEHLGDYHSGEIPRYEGWF</sequence>
<evidence type="ECO:0000256" key="1">
    <source>
        <dbReference type="SAM" id="Coils"/>
    </source>
</evidence>